<keyword evidence="6 15" id="KW-0645">Protease</keyword>
<dbReference type="GO" id="GO:0046872">
    <property type="term" value="F:metal ion binding"/>
    <property type="evidence" value="ECO:0007669"/>
    <property type="project" value="UniProtKB-UniRule"/>
</dbReference>
<dbReference type="SMART" id="SM00944">
    <property type="entry name" value="Pro-kuma_activ"/>
    <property type="match status" value="1"/>
</dbReference>
<evidence type="ECO:0000256" key="4">
    <source>
        <dbReference type="ARBA" id="ARBA00012462"/>
    </source>
</evidence>
<keyword evidence="10 15" id="KW-0720">Serine protease</keyword>
<feature type="active site" description="Charge relay system" evidence="15">
    <location>
        <position position="288"/>
    </location>
</feature>
<evidence type="ECO:0000256" key="12">
    <source>
        <dbReference type="ARBA" id="ARBA00023026"/>
    </source>
</evidence>
<proteinExistence type="predicted"/>
<dbReference type="GO" id="GO:0006508">
    <property type="term" value="P:proteolysis"/>
    <property type="evidence" value="ECO:0007669"/>
    <property type="project" value="UniProtKB-KW"/>
</dbReference>
<sequence length="604" mass="65531">MAPAVRLASIFLWLLAASGIDGALMESLPEVPTGWRMVGRPAPTQRLRFRIAMAKPNEQNGLFEQTLYNIADPHHENYGKHLTKAELKRMLKPREDATTEVLAWLFEAGIDSEDIEDDGEWINFYASVQRAEDMLDTQFDVYHSDVLGDRIRTLEYSLPDKLQRHIDMVQPTTRFGQGRPQWSQVLDTKRLGRASGVKDASNDVAASCDSAITPACLKDLYNINGYTPTNASDVGFAAFNNFLDEYPRFSDLETFEAEYATYAVGENFTWTSVDGGLLTQDSSDDSTEANLDVQYLLSIGYPVPIHAYTTPGNGPLVPDLDQPDTSDNEPYLEFFTYILGLEDEELPHTLTTSYGEDEQSVPLAYRQNVCSMIGQLGARGVSVLFSSGDTGVGSACQTNDGANTTAFLPIFPAACPYVTSVGGTYQTDPEVAISFSSGGFSNTWARPSYQDAAVSAYLDTLGDTWDGLYNASGRGFPDVAAQSYHFYVVDQGDEGLVSGTSAASPTFAGVVALLNAARIEAGLSPLGFLNPWIYSIGYQGLTDIVDGGNTGCTGTDTYSGLPAPYVPYASWNATSGWDPVTGYGTPDFQALLALINITDASSDR</sequence>
<keyword evidence="19" id="KW-1185">Reference proteome</keyword>
<feature type="chain" id="PRO_5020796062" description="tripeptidyl-peptidase II" evidence="16">
    <location>
        <begin position="23"/>
        <end position="604"/>
    </location>
</feature>
<dbReference type="CDD" id="cd11377">
    <property type="entry name" value="Pro-peptidase_S53"/>
    <property type="match status" value="1"/>
</dbReference>
<protein>
    <recommendedName>
        <fullName evidence="4">tripeptidyl-peptidase II</fullName>
        <ecNumber evidence="4">3.4.14.10</ecNumber>
    </recommendedName>
</protein>
<evidence type="ECO:0000256" key="10">
    <source>
        <dbReference type="ARBA" id="ARBA00022825"/>
    </source>
</evidence>
<evidence type="ECO:0000256" key="14">
    <source>
        <dbReference type="ARBA" id="ARBA00023180"/>
    </source>
</evidence>
<dbReference type="PROSITE" id="PS51695">
    <property type="entry name" value="SEDOLISIN"/>
    <property type="match status" value="1"/>
</dbReference>
<keyword evidence="14" id="KW-0325">Glycoprotein</keyword>
<dbReference type="PROSITE" id="PS00138">
    <property type="entry name" value="SUBTILASE_SER"/>
    <property type="match status" value="1"/>
</dbReference>
<evidence type="ECO:0000313" key="19">
    <source>
        <dbReference type="Proteomes" id="UP000308549"/>
    </source>
</evidence>
<dbReference type="CDD" id="cd04056">
    <property type="entry name" value="Peptidases_S53"/>
    <property type="match status" value="1"/>
</dbReference>
<comment type="cofactor">
    <cofactor evidence="15">
        <name>Ca(2+)</name>
        <dbReference type="ChEBI" id="CHEBI:29108"/>
    </cofactor>
    <text evidence="15">Binds 1 Ca(2+) ion per subunit.</text>
</comment>
<evidence type="ECO:0000256" key="1">
    <source>
        <dbReference type="ARBA" id="ARBA00001910"/>
    </source>
</evidence>
<dbReference type="SUPFAM" id="SSF52743">
    <property type="entry name" value="Subtilisin-like"/>
    <property type="match status" value="1"/>
</dbReference>
<comment type="caution">
    <text evidence="18">The sequence shown here is derived from an EMBL/GenBank/DDBJ whole genome shotgun (WGS) entry which is preliminary data.</text>
</comment>
<comment type="function">
    <text evidence="2">Secreted tripeptidyl-peptidase which degrades proteins at acidic pHs and is involved in virulence.</text>
</comment>
<feature type="binding site" evidence="15">
    <location>
        <position position="544"/>
    </location>
    <ligand>
        <name>Ca(2+)</name>
        <dbReference type="ChEBI" id="CHEBI:29108"/>
    </ligand>
</feature>
<dbReference type="Proteomes" id="UP000308549">
    <property type="component" value="Unassembled WGS sequence"/>
</dbReference>
<evidence type="ECO:0000256" key="16">
    <source>
        <dbReference type="SAM" id="SignalP"/>
    </source>
</evidence>
<feature type="active site" description="Charge relay system" evidence="15">
    <location>
        <position position="501"/>
    </location>
</feature>
<keyword evidence="11 15" id="KW-0106">Calcium</keyword>
<dbReference type="InterPro" id="IPR030400">
    <property type="entry name" value="Sedolisin_dom"/>
</dbReference>
<accession>A0A4U0U655</accession>
<keyword evidence="7 15" id="KW-0479">Metal-binding</keyword>
<dbReference type="AlphaFoldDB" id="A0A4U0U655"/>
<evidence type="ECO:0000256" key="8">
    <source>
        <dbReference type="ARBA" id="ARBA00022729"/>
    </source>
</evidence>
<dbReference type="GO" id="GO:0004252">
    <property type="term" value="F:serine-type endopeptidase activity"/>
    <property type="evidence" value="ECO:0007669"/>
    <property type="project" value="UniProtKB-UniRule"/>
</dbReference>
<evidence type="ECO:0000313" key="18">
    <source>
        <dbReference type="EMBL" id="TKA30653.1"/>
    </source>
</evidence>
<feature type="active site" description="Charge relay system" evidence="15">
    <location>
        <position position="292"/>
    </location>
</feature>
<feature type="binding site" evidence="15">
    <location>
        <position position="578"/>
    </location>
    <ligand>
        <name>Ca(2+)</name>
        <dbReference type="ChEBI" id="CHEBI:29108"/>
    </ligand>
</feature>
<evidence type="ECO:0000256" key="9">
    <source>
        <dbReference type="ARBA" id="ARBA00022801"/>
    </source>
</evidence>
<dbReference type="InterPro" id="IPR015366">
    <property type="entry name" value="S53_propep"/>
</dbReference>
<dbReference type="GO" id="GO:0005576">
    <property type="term" value="C:extracellular region"/>
    <property type="evidence" value="ECO:0007669"/>
    <property type="project" value="UniProtKB-SubCell"/>
</dbReference>
<organism evidence="18 19">
    <name type="scientific">Salinomyces thailandicus</name>
    <dbReference type="NCBI Taxonomy" id="706561"/>
    <lineage>
        <taxon>Eukaryota</taxon>
        <taxon>Fungi</taxon>
        <taxon>Dikarya</taxon>
        <taxon>Ascomycota</taxon>
        <taxon>Pezizomycotina</taxon>
        <taxon>Dothideomycetes</taxon>
        <taxon>Dothideomycetidae</taxon>
        <taxon>Mycosphaerellales</taxon>
        <taxon>Teratosphaeriaceae</taxon>
        <taxon>Salinomyces</taxon>
    </lineage>
</organism>
<evidence type="ECO:0000256" key="5">
    <source>
        <dbReference type="ARBA" id="ARBA00022525"/>
    </source>
</evidence>
<gene>
    <name evidence="18" type="ORF">B0A50_02373</name>
</gene>
<evidence type="ECO:0000256" key="7">
    <source>
        <dbReference type="ARBA" id="ARBA00022723"/>
    </source>
</evidence>
<evidence type="ECO:0000256" key="6">
    <source>
        <dbReference type="ARBA" id="ARBA00022670"/>
    </source>
</evidence>
<feature type="domain" description="Peptidase S53" evidence="17">
    <location>
        <begin position="211"/>
        <end position="598"/>
    </location>
</feature>
<comment type="catalytic activity">
    <reaction evidence="1">
        <text>Release of an N-terminal tripeptide from a polypeptide.</text>
        <dbReference type="EC" id="3.4.14.10"/>
    </reaction>
</comment>
<dbReference type="PANTHER" id="PTHR14218:SF35">
    <property type="entry name" value="PEPTIDASE S53 DOMAIN-CONTAINING PROTEIN"/>
    <property type="match status" value="1"/>
</dbReference>
<feature type="signal peptide" evidence="16">
    <location>
        <begin position="1"/>
        <end position="22"/>
    </location>
</feature>
<name>A0A4U0U655_9PEZI</name>
<comment type="subcellular location">
    <subcellularLocation>
        <location evidence="3">Secreted</location>
        <location evidence="3">Extracellular space</location>
    </subcellularLocation>
</comment>
<dbReference type="EMBL" id="NAJL01000010">
    <property type="protein sequence ID" value="TKA30653.1"/>
    <property type="molecule type" value="Genomic_DNA"/>
</dbReference>
<dbReference type="PANTHER" id="PTHR14218">
    <property type="entry name" value="PROTEASE S8 TRIPEPTIDYL PEPTIDASE I CLN2"/>
    <property type="match status" value="1"/>
</dbReference>
<dbReference type="InterPro" id="IPR023828">
    <property type="entry name" value="Peptidase_S8_Ser-AS"/>
</dbReference>
<dbReference type="EC" id="3.4.14.10" evidence="4"/>
<dbReference type="GO" id="GO:0008240">
    <property type="term" value="F:tripeptidyl-peptidase activity"/>
    <property type="evidence" value="ECO:0007669"/>
    <property type="project" value="UniProtKB-EC"/>
</dbReference>
<keyword evidence="8 16" id="KW-0732">Signal</keyword>
<keyword evidence="5" id="KW-0964">Secreted</keyword>
<feature type="binding site" evidence="15">
    <location>
        <position position="543"/>
    </location>
    <ligand>
        <name>Ca(2+)</name>
        <dbReference type="ChEBI" id="CHEBI:29108"/>
    </ligand>
</feature>
<evidence type="ECO:0000259" key="17">
    <source>
        <dbReference type="PROSITE" id="PS51695"/>
    </source>
</evidence>
<feature type="binding site" evidence="15">
    <location>
        <position position="576"/>
    </location>
    <ligand>
        <name>Ca(2+)</name>
        <dbReference type="ChEBI" id="CHEBI:29108"/>
    </ligand>
</feature>
<evidence type="ECO:0000256" key="2">
    <source>
        <dbReference type="ARBA" id="ARBA00002451"/>
    </source>
</evidence>
<keyword evidence="12" id="KW-0843">Virulence</keyword>
<dbReference type="InterPro" id="IPR036852">
    <property type="entry name" value="Peptidase_S8/S53_dom_sf"/>
</dbReference>
<dbReference type="Gene3D" id="3.40.50.200">
    <property type="entry name" value="Peptidase S8/S53 domain"/>
    <property type="match status" value="1"/>
</dbReference>
<evidence type="ECO:0000256" key="13">
    <source>
        <dbReference type="ARBA" id="ARBA00023145"/>
    </source>
</evidence>
<dbReference type="SUPFAM" id="SSF54897">
    <property type="entry name" value="Protease propeptides/inhibitors"/>
    <property type="match status" value="1"/>
</dbReference>
<dbReference type="OrthoDB" id="409122at2759"/>
<keyword evidence="9 15" id="KW-0378">Hydrolase</keyword>
<dbReference type="FunFam" id="3.40.50.200:FF:000015">
    <property type="entry name" value="Tripeptidyl peptidase A"/>
    <property type="match status" value="1"/>
</dbReference>
<evidence type="ECO:0000256" key="3">
    <source>
        <dbReference type="ARBA" id="ARBA00004239"/>
    </source>
</evidence>
<dbReference type="Pfam" id="PF09286">
    <property type="entry name" value="Pro-kuma_activ"/>
    <property type="match status" value="1"/>
</dbReference>
<keyword evidence="13" id="KW-0865">Zymogen</keyword>
<evidence type="ECO:0000256" key="11">
    <source>
        <dbReference type="ARBA" id="ARBA00022837"/>
    </source>
</evidence>
<evidence type="ECO:0000256" key="15">
    <source>
        <dbReference type="PROSITE-ProRule" id="PRU01032"/>
    </source>
</evidence>
<reference evidence="18 19" key="1">
    <citation type="submission" date="2017-03" db="EMBL/GenBank/DDBJ databases">
        <title>Genomes of endolithic fungi from Antarctica.</title>
        <authorList>
            <person name="Coleine C."/>
            <person name="Masonjones S."/>
            <person name="Stajich J.E."/>
        </authorList>
    </citation>
    <scope>NUCLEOTIDE SEQUENCE [LARGE SCALE GENOMIC DNA]</scope>
    <source>
        <strain evidence="18 19">CCFEE 6315</strain>
    </source>
</reference>
<dbReference type="InterPro" id="IPR050819">
    <property type="entry name" value="Tripeptidyl-peptidase_I"/>
</dbReference>